<keyword evidence="1" id="KW-1133">Transmembrane helix</keyword>
<evidence type="ECO:0000313" key="2">
    <source>
        <dbReference type="EMBL" id="JAR93707.1"/>
    </source>
</evidence>
<proteinExistence type="predicted"/>
<keyword evidence="1" id="KW-0812">Transmembrane</keyword>
<evidence type="ECO:0000256" key="1">
    <source>
        <dbReference type="SAM" id="Phobius"/>
    </source>
</evidence>
<keyword evidence="1" id="KW-0472">Membrane</keyword>
<dbReference type="AlphaFoldDB" id="A0A147BSK7"/>
<feature type="transmembrane region" description="Helical" evidence="1">
    <location>
        <begin position="87"/>
        <end position="115"/>
    </location>
</feature>
<reference evidence="2" key="1">
    <citation type="journal article" date="2018" name="PLoS Negl. Trop. Dis.">
        <title>Sialome diversity of ticks revealed by RNAseq of single tick salivary glands.</title>
        <authorList>
            <person name="Perner J."/>
            <person name="Kropackova S."/>
            <person name="Kopacek P."/>
            <person name="Ribeiro J.M."/>
        </authorList>
    </citation>
    <scope>NUCLEOTIDE SEQUENCE</scope>
    <source>
        <strain evidence="2">Siblings of single egg batch collected in Ceske Budejovice</strain>
        <tissue evidence="2">Salivary glands</tissue>
    </source>
</reference>
<name>A0A147BSK7_IXORI</name>
<organism evidence="2">
    <name type="scientific">Ixodes ricinus</name>
    <name type="common">Common tick</name>
    <name type="synonym">Acarus ricinus</name>
    <dbReference type="NCBI Taxonomy" id="34613"/>
    <lineage>
        <taxon>Eukaryota</taxon>
        <taxon>Metazoa</taxon>
        <taxon>Ecdysozoa</taxon>
        <taxon>Arthropoda</taxon>
        <taxon>Chelicerata</taxon>
        <taxon>Arachnida</taxon>
        <taxon>Acari</taxon>
        <taxon>Parasitiformes</taxon>
        <taxon>Ixodida</taxon>
        <taxon>Ixodoidea</taxon>
        <taxon>Ixodidae</taxon>
        <taxon>Ixodinae</taxon>
        <taxon>Ixodes</taxon>
    </lineage>
</organism>
<dbReference type="EMBL" id="GEGO01001697">
    <property type="protein sequence ID" value="JAR93707.1"/>
    <property type="molecule type" value="Transcribed_RNA"/>
</dbReference>
<sequence>MSASVGLSPACRASSVPTLPAFFSLHFFLVFLFWTLSVCCMHLFWPSHKFLACLNLPNFQHLCVRFSAFAANFECAGVCSCPWQYCYFAAFSCFLFCRCIYILPGCIASILFLLLTNNSNLFCKMLEA</sequence>
<protein>
    <submittedName>
        <fullName evidence="2">Uncharacterized protein</fullName>
    </submittedName>
</protein>
<accession>A0A147BSK7</accession>
<feature type="transmembrane region" description="Helical" evidence="1">
    <location>
        <begin position="21"/>
        <end position="45"/>
    </location>
</feature>